<organism evidence="2 3">
    <name type="scientific">Nonomuraea dietziae</name>
    <dbReference type="NCBI Taxonomy" id="65515"/>
    <lineage>
        <taxon>Bacteria</taxon>
        <taxon>Bacillati</taxon>
        <taxon>Actinomycetota</taxon>
        <taxon>Actinomycetes</taxon>
        <taxon>Streptosporangiales</taxon>
        <taxon>Streptosporangiaceae</taxon>
        <taxon>Nonomuraea</taxon>
    </lineage>
</organism>
<dbReference type="Pfam" id="PF07883">
    <property type="entry name" value="Cupin_2"/>
    <property type="match status" value="1"/>
</dbReference>
<name>A0A7W5VG66_9ACTN</name>
<dbReference type="EMBL" id="JACIBV010000001">
    <property type="protein sequence ID" value="MBB3727172.1"/>
    <property type="molecule type" value="Genomic_DNA"/>
</dbReference>
<dbReference type="InterPro" id="IPR014710">
    <property type="entry name" value="RmlC-like_jellyroll"/>
</dbReference>
<protein>
    <submittedName>
        <fullName evidence="2">Mannose-6-phosphate isomerase-like protein (Cupin superfamily)</fullName>
    </submittedName>
</protein>
<dbReference type="Proteomes" id="UP000579945">
    <property type="component" value="Unassembled WGS sequence"/>
</dbReference>
<dbReference type="GO" id="GO:0016853">
    <property type="term" value="F:isomerase activity"/>
    <property type="evidence" value="ECO:0007669"/>
    <property type="project" value="UniProtKB-KW"/>
</dbReference>
<evidence type="ECO:0000259" key="1">
    <source>
        <dbReference type="Pfam" id="PF07883"/>
    </source>
</evidence>
<gene>
    <name evidence="2" type="ORF">FHR33_003032</name>
</gene>
<dbReference type="GeneID" id="95389487"/>
<proteinExistence type="predicted"/>
<comment type="caution">
    <text evidence="2">The sequence shown here is derived from an EMBL/GenBank/DDBJ whole genome shotgun (WGS) entry which is preliminary data.</text>
</comment>
<dbReference type="SUPFAM" id="SSF51182">
    <property type="entry name" value="RmlC-like cupins"/>
    <property type="match status" value="1"/>
</dbReference>
<dbReference type="RefSeq" id="WP_183647394.1">
    <property type="nucleotide sequence ID" value="NZ_JACIBV010000001.1"/>
</dbReference>
<accession>A0A7W5VG66</accession>
<feature type="domain" description="Cupin type-2" evidence="1">
    <location>
        <begin position="37"/>
        <end position="102"/>
    </location>
</feature>
<dbReference type="Gene3D" id="2.60.120.10">
    <property type="entry name" value="Jelly Rolls"/>
    <property type="match status" value="1"/>
</dbReference>
<dbReference type="InterPro" id="IPR013096">
    <property type="entry name" value="Cupin_2"/>
</dbReference>
<dbReference type="InterPro" id="IPR011051">
    <property type="entry name" value="RmlC_Cupin_sf"/>
</dbReference>
<reference evidence="2 3" key="1">
    <citation type="submission" date="2020-08" db="EMBL/GenBank/DDBJ databases">
        <title>Sequencing the genomes of 1000 actinobacteria strains.</title>
        <authorList>
            <person name="Klenk H.-P."/>
        </authorList>
    </citation>
    <scope>NUCLEOTIDE SEQUENCE [LARGE SCALE GENOMIC DNA]</scope>
    <source>
        <strain evidence="2 3">DSM 44320</strain>
    </source>
</reference>
<keyword evidence="2" id="KW-0413">Isomerase</keyword>
<keyword evidence="3" id="KW-1185">Reference proteome</keyword>
<sequence>MPVVQGATAPVFTVGTTRFTGLAAPSRGSKETCVWRTHVAPRTEPNIHSFDREEVLVVTSGSGVAHLDGVAHPVTSGDAIVVPAGALFGLANPHDEPLELVVALPVGAMARLADGSMIVPPAAV</sequence>
<evidence type="ECO:0000313" key="2">
    <source>
        <dbReference type="EMBL" id="MBB3727172.1"/>
    </source>
</evidence>
<dbReference type="AlphaFoldDB" id="A0A7W5VG66"/>
<evidence type="ECO:0000313" key="3">
    <source>
        <dbReference type="Proteomes" id="UP000579945"/>
    </source>
</evidence>